<keyword evidence="5 19" id="KW-0808">Transferase</keyword>
<dbReference type="Pfam" id="PF00954">
    <property type="entry name" value="S_locus_glycop"/>
    <property type="match status" value="1"/>
</dbReference>
<dbReference type="CDD" id="cd01098">
    <property type="entry name" value="PAN_AP_plant"/>
    <property type="match status" value="1"/>
</dbReference>
<evidence type="ECO:0000256" key="14">
    <source>
        <dbReference type="ARBA" id="ARBA00023157"/>
    </source>
</evidence>
<dbReference type="Pfam" id="PF08276">
    <property type="entry name" value="PAN_2"/>
    <property type="match status" value="1"/>
</dbReference>
<dbReference type="CDD" id="cd00028">
    <property type="entry name" value="B_lectin"/>
    <property type="match status" value="1"/>
</dbReference>
<dbReference type="InterPro" id="IPR001245">
    <property type="entry name" value="Ser-Thr/Tyr_kinase_cat_dom"/>
</dbReference>
<evidence type="ECO:0000313" key="26">
    <source>
        <dbReference type="EMBL" id="KDP20844.1"/>
    </source>
</evidence>
<dbReference type="InterPro" id="IPR000858">
    <property type="entry name" value="S_locus_glycoprot_dom"/>
</dbReference>
<dbReference type="Pfam" id="PF01453">
    <property type="entry name" value="B_lectin"/>
    <property type="match status" value="1"/>
</dbReference>
<protein>
    <recommendedName>
        <fullName evidence="19">Receptor-like serine/threonine-protein kinase</fullName>
        <ecNumber evidence="19">2.7.11.1</ecNumber>
    </recommendedName>
</protein>
<dbReference type="GO" id="GO:0106310">
    <property type="term" value="F:protein serine kinase activity"/>
    <property type="evidence" value="ECO:0007669"/>
    <property type="project" value="RHEA"/>
</dbReference>
<evidence type="ECO:0000256" key="15">
    <source>
        <dbReference type="ARBA" id="ARBA00023170"/>
    </source>
</evidence>
<dbReference type="PROSITE" id="PS50948">
    <property type="entry name" value="PAN"/>
    <property type="match status" value="1"/>
</dbReference>
<dbReference type="PROSITE" id="PS50927">
    <property type="entry name" value="BULB_LECTIN"/>
    <property type="match status" value="1"/>
</dbReference>
<dbReference type="AlphaFoldDB" id="A0A067JMV5"/>
<dbReference type="FunFam" id="3.30.200.20:FF:000330">
    <property type="entry name" value="G-type lectin S-receptor-like serine/threonine-protein kinase At4g03230"/>
    <property type="match status" value="1"/>
</dbReference>
<evidence type="ECO:0000256" key="21">
    <source>
        <dbReference type="SAM" id="Phobius"/>
    </source>
</evidence>
<dbReference type="PROSITE" id="PS50011">
    <property type="entry name" value="PROTEIN_KINASE_DOM"/>
    <property type="match status" value="1"/>
</dbReference>
<keyword evidence="10 19" id="KW-0418">Kinase</keyword>
<keyword evidence="2" id="KW-1003">Cell membrane</keyword>
<evidence type="ECO:0000256" key="20">
    <source>
        <dbReference type="PROSITE-ProRule" id="PRU10141"/>
    </source>
</evidence>
<evidence type="ECO:0000256" key="22">
    <source>
        <dbReference type="SAM" id="SignalP"/>
    </source>
</evidence>
<dbReference type="GO" id="GO:0048544">
    <property type="term" value="P:recognition of pollen"/>
    <property type="evidence" value="ECO:0007669"/>
    <property type="project" value="InterPro"/>
</dbReference>
<keyword evidence="4" id="KW-0245">EGF-like domain</keyword>
<dbReference type="GO" id="GO:0005886">
    <property type="term" value="C:plasma membrane"/>
    <property type="evidence" value="ECO:0007669"/>
    <property type="project" value="UniProtKB-SubCell"/>
</dbReference>
<keyword evidence="12 21" id="KW-1133">Transmembrane helix</keyword>
<dbReference type="Gene3D" id="1.10.510.10">
    <property type="entry name" value="Transferase(Phosphotransferase) domain 1"/>
    <property type="match status" value="1"/>
</dbReference>
<evidence type="ECO:0000256" key="18">
    <source>
        <dbReference type="ARBA" id="ARBA00048679"/>
    </source>
</evidence>
<dbReference type="SUPFAM" id="SSF51110">
    <property type="entry name" value="alpha-D-mannose-specific plant lectins"/>
    <property type="match status" value="1"/>
</dbReference>
<evidence type="ECO:0000256" key="16">
    <source>
        <dbReference type="ARBA" id="ARBA00023180"/>
    </source>
</evidence>
<keyword evidence="9 19" id="KW-0547">Nucleotide-binding</keyword>
<evidence type="ECO:0000256" key="17">
    <source>
        <dbReference type="ARBA" id="ARBA00047899"/>
    </source>
</evidence>
<comment type="catalytic activity">
    <reaction evidence="18 19">
        <text>L-seryl-[protein] + ATP = O-phospho-L-seryl-[protein] + ADP + H(+)</text>
        <dbReference type="Rhea" id="RHEA:17989"/>
        <dbReference type="Rhea" id="RHEA-COMP:9863"/>
        <dbReference type="Rhea" id="RHEA-COMP:11604"/>
        <dbReference type="ChEBI" id="CHEBI:15378"/>
        <dbReference type="ChEBI" id="CHEBI:29999"/>
        <dbReference type="ChEBI" id="CHEBI:30616"/>
        <dbReference type="ChEBI" id="CHEBI:83421"/>
        <dbReference type="ChEBI" id="CHEBI:456216"/>
        <dbReference type="EC" id="2.7.11.1"/>
    </reaction>
</comment>
<dbReference type="CDD" id="cd14066">
    <property type="entry name" value="STKc_IRAK"/>
    <property type="match status" value="1"/>
</dbReference>
<dbReference type="OrthoDB" id="1933550at2759"/>
<dbReference type="EMBL" id="KK915662">
    <property type="protein sequence ID" value="KDP20844.1"/>
    <property type="molecule type" value="Genomic_DNA"/>
</dbReference>
<dbReference type="SMART" id="SM00473">
    <property type="entry name" value="PAN_AP"/>
    <property type="match status" value="1"/>
</dbReference>
<evidence type="ECO:0000256" key="12">
    <source>
        <dbReference type="ARBA" id="ARBA00022989"/>
    </source>
</evidence>
<dbReference type="InterPro" id="IPR008271">
    <property type="entry name" value="Ser/Thr_kinase_AS"/>
</dbReference>
<evidence type="ECO:0000256" key="19">
    <source>
        <dbReference type="PIRNR" id="PIRNR000641"/>
    </source>
</evidence>
<name>A0A067JMV5_JATCU</name>
<dbReference type="InterPro" id="IPR011009">
    <property type="entry name" value="Kinase-like_dom_sf"/>
</dbReference>
<dbReference type="InterPro" id="IPR000719">
    <property type="entry name" value="Prot_kinase_dom"/>
</dbReference>
<dbReference type="PIRSF" id="PIRSF000641">
    <property type="entry name" value="SRK"/>
    <property type="match status" value="1"/>
</dbReference>
<reference evidence="26 27" key="1">
    <citation type="journal article" date="2014" name="PLoS ONE">
        <title>Global Analysis of Gene Expression Profiles in Physic Nut (Jatropha curcas L.) Seedlings Exposed to Salt Stress.</title>
        <authorList>
            <person name="Zhang L."/>
            <person name="Zhang C."/>
            <person name="Wu P."/>
            <person name="Chen Y."/>
            <person name="Li M."/>
            <person name="Jiang H."/>
            <person name="Wu G."/>
        </authorList>
    </citation>
    <scope>NUCLEOTIDE SEQUENCE [LARGE SCALE GENOMIC DNA]</scope>
    <source>
        <strain evidence="27">cv. GZQX0401</strain>
        <tissue evidence="26">Young leaves</tissue>
    </source>
</reference>
<feature type="transmembrane region" description="Helical" evidence="21">
    <location>
        <begin position="442"/>
        <end position="462"/>
    </location>
</feature>
<dbReference type="GO" id="GO:0005524">
    <property type="term" value="F:ATP binding"/>
    <property type="evidence" value="ECO:0007669"/>
    <property type="project" value="UniProtKB-UniRule"/>
</dbReference>
<dbReference type="SMART" id="SM00108">
    <property type="entry name" value="B_lectin"/>
    <property type="match status" value="1"/>
</dbReference>
<keyword evidence="8" id="KW-0430">Lectin</keyword>
<sequence>MAMASIETFLCYLLLLFQLSSCFTLDNITRNQTFKEGDLLVSKGHVFAFGFFSPGNSRYRYLGIWYHKVSEKSVVWVANRNNPISGSSGVLSIDQYGNLVLYSDPAQRVLVWSINVTLESSESDASVLQLLDSGNLVLLRGKSKKIVWQSFDYPTNTVLPGMHVGQNRKSGQYWIPTSWRSENDPSTGDYSIVLDTRGSPQFILYKDSRPHWRSIPWPWRIFSDIYNLSFVNNQDQISFTYHMLDASSTLRAVVDNSGFIKWLRMHNNDGKWKEFWSVPEYRCDLYGNCGASSKCAPSTPDKFECSCLPGFEPKFPREWQLRDASGGCIRKREDPSLLCGHGEGFVKVENVKLPDTSVAVWVDMNTTRMACEWECKKKCSCTAYASIDFAGKGSGCLAWYGQLWDTVEHIDETYDLYVRVDAVELAENARKSNAFGKKELKILILSIASAWFTIFFLAYLWLKKRRKAMKNKLENRIFDPISGSIYYKNTLVAREIGGSSRPPDVTFFDLSTIVIATKNFSPANKLGQGGFGSVYKGQLFNGQEIAVKRLSRNSVQGIEEFKNEVMLIAKLQHRNLVKLLGCCIEGGEQMLVYEYLPNKSLDVLLFDQTRRLELDWRKRFDIITGMARGILYLHEDSRLRIIHRDLKSSNILLDADMNPKISDFGMARIFKADQIQEKTNRVVGTYGYMSPEYAVFGKFSVKSDVFSFGVILLEVISGKKSNEFKLQDSCFCLIGHVWDLWCEGSVSEIVDPSLKGSYNPNDVSRCIQIGLLCVQENAMDRPTMLEVVLMLSSETPLPTPKQPAFVFREFSSNSNSFGVVEEESSSTNEVTVTDFIAR</sequence>
<evidence type="ECO:0000256" key="3">
    <source>
        <dbReference type="ARBA" id="ARBA00022527"/>
    </source>
</evidence>
<evidence type="ECO:0000256" key="9">
    <source>
        <dbReference type="ARBA" id="ARBA00022741"/>
    </source>
</evidence>
<gene>
    <name evidence="26" type="ORF">JCGZ_21315</name>
</gene>
<keyword evidence="7 22" id="KW-0732">Signal</keyword>
<evidence type="ECO:0000259" key="25">
    <source>
        <dbReference type="PROSITE" id="PS50948"/>
    </source>
</evidence>
<feature type="domain" description="Protein kinase" evidence="23">
    <location>
        <begin position="520"/>
        <end position="805"/>
    </location>
</feature>
<dbReference type="InterPro" id="IPR024171">
    <property type="entry name" value="SRK-like_kinase"/>
</dbReference>
<evidence type="ECO:0000256" key="1">
    <source>
        <dbReference type="ARBA" id="ARBA00004251"/>
    </source>
</evidence>
<dbReference type="Pfam" id="PF07714">
    <property type="entry name" value="PK_Tyr_Ser-Thr"/>
    <property type="match status" value="1"/>
</dbReference>
<dbReference type="PANTHER" id="PTHR27002">
    <property type="entry name" value="RECEPTOR-LIKE SERINE/THREONINE-PROTEIN KINASE SD1-8"/>
    <property type="match status" value="1"/>
</dbReference>
<feature type="signal peptide" evidence="22">
    <location>
        <begin position="1"/>
        <end position="22"/>
    </location>
</feature>
<dbReference type="InterPro" id="IPR036426">
    <property type="entry name" value="Bulb-type_lectin_dom_sf"/>
</dbReference>
<accession>A0A067JMV5</accession>
<keyword evidence="16" id="KW-0325">Glycoprotein</keyword>
<evidence type="ECO:0000256" key="6">
    <source>
        <dbReference type="ARBA" id="ARBA00022692"/>
    </source>
</evidence>
<evidence type="ECO:0000256" key="2">
    <source>
        <dbReference type="ARBA" id="ARBA00022475"/>
    </source>
</evidence>
<keyword evidence="6 21" id="KW-0812">Transmembrane</keyword>
<keyword evidence="3 19" id="KW-0723">Serine/threonine-protein kinase</keyword>
<dbReference type="Gene3D" id="3.30.200.20">
    <property type="entry name" value="Phosphorylase Kinase, domain 1"/>
    <property type="match status" value="1"/>
</dbReference>
<feature type="chain" id="PRO_5001638811" description="Receptor-like serine/threonine-protein kinase" evidence="22">
    <location>
        <begin position="23"/>
        <end position="838"/>
    </location>
</feature>
<dbReference type="InterPro" id="IPR003609">
    <property type="entry name" value="Pan_app"/>
</dbReference>
<keyword evidence="11 19" id="KW-0067">ATP-binding</keyword>
<keyword evidence="27" id="KW-1185">Reference proteome</keyword>
<evidence type="ECO:0000256" key="4">
    <source>
        <dbReference type="ARBA" id="ARBA00022536"/>
    </source>
</evidence>
<dbReference type="InterPro" id="IPR017441">
    <property type="entry name" value="Protein_kinase_ATP_BS"/>
</dbReference>
<comment type="similarity">
    <text evidence="19">Belongs to the protein kinase superfamily. Ser/Thr protein kinase family.</text>
</comment>
<dbReference type="Gene3D" id="2.90.10.10">
    <property type="entry name" value="Bulb-type lectin domain"/>
    <property type="match status" value="1"/>
</dbReference>
<dbReference type="InterPro" id="IPR001480">
    <property type="entry name" value="Bulb-type_lectin_dom"/>
</dbReference>
<comment type="catalytic activity">
    <reaction evidence="17 19">
        <text>L-threonyl-[protein] + ATP = O-phospho-L-threonyl-[protein] + ADP + H(+)</text>
        <dbReference type="Rhea" id="RHEA:46608"/>
        <dbReference type="Rhea" id="RHEA-COMP:11060"/>
        <dbReference type="Rhea" id="RHEA-COMP:11605"/>
        <dbReference type="ChEBI" id="CHEBI:15378"/>
        <dbReference type="ChEBI" id="CHEBI:30013"/>
        <dbReference type="ChEBI" id="CHEBI:30616"/>
        <dbReference type="ChEBI" id="CHEBI:61977"/>
        <dbReference type="ChEBI" id="CHEBI:456216"/>
        <dbReference type="EC" id="2.7.11.1"/>
    </reaction>
</comment>
<evidence type="ECO:0000313" key="27">
    <source>
        <dbReference type="Proteomes" id="UP000027138"/>
    </source>
</evidence>
<dbReference type="PANTHER" id="PTHR27002:SF808">
    <property type="entry name" value="NON-SPECIFIC SERINE_THREONINE PROTEIN KINASE"/>
    <property type="match status" value="1"/>
</dbReference>
<dbReference type="SMART" id="SM00220">
    <property type="entry name" value="S_TKc"/>
    <property type="match status" value="1"/>
</dbReference>
<dbReference type="GO" id="GO:0004674">
    <property type="term" value="F:protein serine/threonine kinase activity"/>
    <property type="evidence" value="ECO:0007669"/>
    <property type="project" value="UniProtKB-KW"/>
</dbReference>
<evidence type="ECO:0000256" key="5">
    <source>
        <dbReference type="ARBA" id="ARBA00022679"/>
    </source>
</evidence>
<dbReference type="PROSITE" id="PS00107">
    <property type="entry name" value="PROTEIN_KINASE_ATP"/>
    <property type="match status" value="1"/>
</dbReference>
<feature type="domain" description="Apple" evidence="25">
    <location>
        <begin position="339"/>
        <end position="421"/>
    </location>
</feature>
<evidence type="ECO:0000256" key="7">
    <source>
        <dbReference type="ARBA" id="ARBA00022729"/>
    </source>
</evidence>
<organism evidence="26 27">
    <name type="scientific">Jatropha curcas</name>
    <name type="common">Barbados nut</name>
    <dbReference type="NCBI Taxonomy" id="180498"/>
    <lineage>
        <taxon>Eukaryota</taxon>
        <taxon>Viridiplantae</taxon>
        <taxon>Streptophyta</taxon>
        <taxon>Embryophyta</taxon>
        <taxon>Tracheophyta</taxon>
        <taxon>Spermatophyta</taxon>
        <taxon>Magnoliopsida</taxon>
        <taxon>eudicotyledons</taxon>
        <taxon>Gunneridae</taxon>
        <taxon>Pentapetalae</taxon>
        <taxon>rosids</taxon>
        <taxon>fabids</taxon>
        <taxon>Malpighiales</taxon>
        <taxon>Euphorbiaceae</taxon>
        <taxon>Crotonoideae</taxon>
        <taxon>Jatropheae</taxon>
        <taxon>Jatropha</taxon>
    </lineage>
</organism>
<dbReference type="CDD" id="cd00054">
    <property type="entry name" value="EGF_CA"/>
    <property type="match status" value="1"/>
</dbReference>
<keyword evidence="13 21" id="KW-0472">Membrane</keyword>
<feature type="binding site" evidence="20">
    <location>
        <position position="548"/>
    </location>
    <ligand>
        <name>ATP</name>
        <dbReference type="ChEBI" id="CHEBI:30616"/>
    </ligand>
</feature>
<dbReference type="SUPFAM" id="SSF56112">
    <property type="entry name" value="Protein kinase-like (PK-like)"/>
    <property type="match status" value="1"/>
</dbReference>
<evidence type="ECO:0000256" key="13">
    <source>
        <dbReference type="ARBA" id="ARBA00023136"/>
    </source>
</evidence>
<evidence type="ECO:0000259" key="23">
    <source>
        <dbReference type="PROSITE" id="PS50011"/>
    </source>
</evidence>
<dbReference type="PROSITE" id="PS00108">
    <property type="entry name" value="PROTEIN_KINASE_ST"/>
    <property type="match status" value="1"/>
</dbReference>
<keyword evidence="14" id="KW-1015">Disulfide bond</keyword>
<dbReference type="FunFam" id="1.10.510.10:FF:000060">
    <property type="entry name" value="G-type lectin S-receptor-like serine/threonine-protein kinase"/>
    <property type="match status" value="1"/>
</dbReference>
<evidence type="ECO:0000256" key="11">
    <source>
        <dbReference type="ARBA" id="ARBA00022840"/>
    </source>
</evidence>
<dbReference type="GO" id="GO:0030246">
    <property type="term" value="F:carbohydrate binding"/>
    <property type="evidence" value="ECO:0007669"/>
    <property type="project" value="UniProtKB-KW"/>
</dbReference>
<dbReference type="FunFam" id="2.90.10.10:FF:000005">
    <property type="entry name" value="G-type lectin S-receptor-like serine/threonine-protein kinase"/>
    <property type="match status" value="1"/>
</dbReference>
<dbReference type="EC" id="2.7.11.1" evidence="19"/>
<dbReference type="Proteomes" id="UP000027138">
    <property type="component" value="Unassembled WGS sequence"/>
</dbReference>
<evidence type="ECO:0000259" key="24">
    <source>
        <dbReference type="PROSITE" id="PS50927"/>
    </source>
</evidence>
<keyword evidence="15" id="KW-0675">Receptor</keyword>
<comment type="subcellular location">
    <subcellularLocation>
        <location evidence="1">Cell membrane</location>
        <topology evidence="1">Single-pass type I membrane protein</topology>
    </subcellularLocation>
</comment>
<feature type="domain" description="Bulb-type lectin" evidence="24">
    <location>
        <begin position="25"/>
        <end position="151"/>
    </location>
</feature>
<proteinExistence type="inferred from homology"/>
<evidence type="ECO:0000256" key="8">
    <source>
        <dbReference type="ARBA" id="ARBA00022734"/>
    </source>
</evidence>
<evidence type="ECO:0000256" key="10">
    <source>
        <dbReference type="ARBA" id="ARBA00022777"/>
    </source>
</evidence>